<feature type="transmembrane region" description="Helical" evidence="1">
    <location>
        <begin position="156"/>
        <end position="178"/>
    </location>
</feature>
<feature type="domain" description="DUF6534" evidence="3">
    <location>
        <begin position="203"/>
        <end position="288"/>
    </location>
</feature>
<keyword evidence="5" id="KW-1185">Reference proteome</keyword>
<keyword evidence="1" id="KW-1133">Transmembrane helix</keyword>
<feature type="transmembrane region" description="Helical" evidence="1">
    <location>
        <begin position="65"/>
        <end position="86"/>
    </location>
</feature>
<name>A0A167VUP9_9AGAM</name>
<evidence type="ECO:0000313" key="5">
    <source>
        <dbReference type="Proteomes" id="UP000076532"/>
    </source>
</evidence>
<reference evidence="4 5" key="1">
    <citation type="journal article" date="2016" name="Mol. Biol. Evol.">
        <title>Comparative Genomics of Early-Diverging Mushroom-Forming Fungi Provides Insights into the Origins of Lignocellulose Decay Capabilities.</title>
        <authorList>
            <person name="Nagy L.G."/>
            <person name="Riley R."/>
            <person name="Tritt A."/>
            <person name="Adam C."/>
            <person name="Daum C."/>
            <person name="Floudas D."/>
            <person name="Sun H."/>
            <person name="Yadav J.S."/>
            <person name="Pangilinan J."/>
            <person name="Larsson K.H."/>
            <person name="Matsuura K."/>
            <person name="Barry K."/>
            <person name="Labutti K."/>
            <person name="Kuo R."/>
            <person name="Ohm R.A."/>
            <person name="Bhattacharya S.S."/>
            <person name="Shirouzu T."/>
            <person name="Yoshinaga Y."/>
            <person name="Martin F.M."/>
            <person name="Grigoriev I.V."/>
            <person name="Hibbett D.S."/>
        </authorList>
    </citation>
    <scope>NUCLEOTIDE SEQUENCE [LARGE SCALE GENOMIC DNA]</scope>
    <source>
        <strain evidence="4 5">CBS 109695</strain>
    </source>
</reference>
<feature type="signal peptide" evidence="2">
    <location>
        <begin position="1"/>
        <end position="26"/>
    </location>
</feature>
<evidence type="ECO:0000313" key="4">
    <source>
        <dbReference type="EMBL" id="KZP05392.1"/>
    </source>
</evidence>
<dbReference type="Proteomes" id="UP000076532">
    <property type="component" value="Unassembled WGS sequence"/>
</dbReference>
<dbReference type="Pfam" id="PF20152">
    <property type="entry name" value="DUF6534"/>
    <property type="match status" value="1"/>
</dbReference>
<proteinExistence type="predicted"/>
<dbReference type="OrthoDB" id="3053610at2759"/>
<evidence type="ECO:0000256" key="1">
    <source>
        <dbReference type="SAM" id="Phobius"/>
    </source>
</evidence>
<keyword evidence="2" id="KW-0732">Signal</keyword>
<gene>
    <name evidence="4" type="ORF">FIBSPDRAFT_967312</name>
</gene>
<evidence type="ECO:0000259" key="3">
    <source>
        <dbReference type="Pfam" id="PF20152"/>
    </source>
</evidence>
<sequence>MSATRPSGAWGFVLAGTAWLVQFMTASDRTTPQAPFAVSFSLLTSDFQTFTYCQKFKRDPLWVKLFVGMLVILDVASSVLTVAWMYRLFIEGHGDITMLAKANPLSAAVNAAIGLTQCTVQLFFAGRLHIIATPYPGLTQPSIFSWRNFMITKQHWLTVFICICSLLTLVGDVGTGIASLRVEDYRHLASIAPIALTSGFSTIVTDALITLAMTYHLHRAKGTFARTDRFLDHIIQLTLQNGSLTTLTAILDVTLYLSSPEPYFIAGTLVLPKLYVNSALSSLNARRHL</sequence>
<accession>A0A167VUP9</accession>
<evidence type="ECO:0000256" key="2">
    <source>
        <dbReference type="SAM" id="SignalP"/>
    </source>
</evidence>
<dbReference type="EMBL" id="KV417842">
    <property type="protein sequence ID" value="KZP05392.1"/>
    <property type="molecule type" value="Genomic_DNA"/>
</dbReference>
<dbReference type="AlphaFoldDB" id="A0A167VUP9"/>
<dbReference type="PANTHER" id="PTHR40465">
    <property type="entry name" value="CHROMOSOME 1, WHOLE GENOME SHOTGUN SEQUENCE"/>
    <property type="match status" value="1"/>
</dbReference>
<keyword evidence="1" id="KW-0472">Membrane</keyword>
<dbReference type="InterPro" id="IPR045339">
    <property type="entry name" value="DUF6534"/>
</dbReference>
<feature type="chain" id="PRO_5007893640" description="DUF6534 domain-containing protein" evidence="2">
    <location>
        <begin position="27"/>
        <end position="289"/>
    </location>
</feature>
<dbReference type="PANTHER" id="PTHR40465:SF1">
    <property type="entry name" value="DUF6534 DOMAIN-CONTAINING PROTEIN"/>
    <property type="match status" value="1"/>
</dbReference>
<dbReference type="STRING" id="436010.A0A167VUP9"/>
<protein>
    <recommendedName>
        <fullName evidence="3">DUF6534 domain-containing protein</fullName>
    </recommendedName>
</protein>
<feature type="transmembrane region" description="Helical" evidence="1">
    <location>
        <begin position="190"/>
        <end position="213"/>
    </location>
</feature>
<keyword evidence="1" id="KW-0812">Transmembrane</keyword>
<organism evidence="4 5">
    <name type="scientific">Athelia psychrophila</name>
    <dbReference type="NCBI Taxonomy" id="1759441"/>
    <lineage>
        <taxon>Eukaryota</taxon>
        <taxon>Fungi</taxon>
        <taxon>Dikarya</taxon>
        <taxon>Basidiomycota</taxon>
        <taxon>Agaricomycotina</taxon>
        <taxon>Agaricomycetes</taxon>
        <taxon>Agaricomycetidae</taxon>
        <taxon>Atheliales</taxon>
        <taxon>Atheliaceae</taxon>
        <taxon>Athelia</taxon>
    </lineage>
</organism>